<feature type="compositionally biased region" description="Basic and acidic residues" evidence="5">
    <location>
        <begin position="1085"/>
        <end position="1100"/>
    </location>
</feature>
<evidence type="ECO:0000256" key="1">
    <source>
        <dbReference type="ARBA" id="ARBA00004167"/>
    </source>
</evidence>
<keyword evidence="8" id="KW-1185">Reference proteome</keyword>
<evidence type="ECO:0000256" key="5">
    <source>
        <dbReference type="SAM" id="MobiDB-lite"/>
    </source>
</evidence>
<protein>
    <submittedName>
        <fullName evidence="7">Translocation and assembly module TamB</fullName>
    </submittedName>
</protein>
<dbReference type="InterPro" id="IPR007452">
    <property type="entry name" value="TamB_C"/>
</dbReference>
<feature type="region of interest" description="Disordered" evidence="5">
    <location>
        <begin position="398"/>
        <end position="435"/>
    </location>
</feature>
<accession>A0A5K1IA10</accession>
<feature type="domain" description="Translocation and assembly module TamB C-terminal" evidence="6">
    <location>
        <begin position="992"/>
        <end position="1358"/>
    </location>
</feature>
<gene>
    <name evidence="7" type="primary">tamB</name>
    <name evidence="7" type="ORF">HALO32_03414</name>
</gene>
<feature type="region of interest" description="Disordered" evidence="5">
    <location>
        <begin position="1084"/>
        <end position="1115"/>
    </location>
</feature>
<name>A0A5K1IA10_9GAMM</name>
<dbReference type="PANTHER" id="PTHR36985:SF1">
    <property type="entry name" value="TRANSLOCATION AND ASSEMBLY MODULE SUBUNIT TAMB"/>
    <property type="match status" value="1"/>
</dbReference>
<sequence>MRTRALTWALARLLIVLPIWLIGLVLLLLGLALSPWGTGVLLEQGAKHGLYELGAVEGAPLDRLVLHDLRLKAGPARIALTRFELAWSEECVLQGRLCLDRLAVEGADIRLAEADAEPEAEPEEGAGTALEEIRLPLPVELRELSLVDVNLQLADGTQLTWVSFTTGVRAEQSTLTLLPTRLAGARLTLPLSAGTRLALSEAEHEGARPSAVAIDAAIAVRSRLPAQAAAELEGLANLPLDEQPRRELPDVTLPMAVEVPELTIEDFAIAGSVEYGVEELLLRLTARGQEVEIDTLAVATPDADAELMARLSLRDDYPLEARLAADLFLPERMPALQGERIELVLAGSLADLEVDLATRGPVEAHLVARLDALDPTLPFTASLESDALQWPLPGAEVTPVDETQEAPPQSDAPAEGGEEAVDKGEEASEASAEPWQVEDLAVHLEGSLVDYRTRVSLNAQGPDLPPTDLLVSGSGDLEHFRWSPLSVNHQGAVLVSRGQAAWRDGLDVEATLSLDNLDPGRFVEGFDGRLGGGAELAFVQDDAGWRLEVPALDIQGVLDDRPLSLEAVLAGDSEMRWDVETLDFRQGANRLSLAGRVSRQALDLAGDLDMPALESLYPDLGGNLAGRFTTAGSLEAPELDLTLTGRSLAFADNTVASLDLTAQVAGLEDPDLALALEVGRVEAGEQRLDRLTLDLDGRLSEHRLRLAAQGGDDLPLSRLVLALEGGLDSARERYRGALSPLEVDSEFGDIRLAETLTFDADLPAGSARVSPFCLTRRQGGEVCLTEPLEASAQAGRAVLAIRDLPMDLADAAMPPGWRISGENTGSIEAGWSAGGARWQLVADLDSRAEVTGEDAYGRPWSVPGTRLGLEVTASEARAELDLVLGLADSGEVRLALAVDEPLTVGALDGQLRIDDLRLGPYRPLATGLEALEGGLDGDIRITGNRETPRLDGRLALSGLKAGGLDLPLEVRDGELVLELIGDRADIDGFLAADEGRLQIGGNARWSGGGSWQAAVDLRAVDDPLLAVLPEFGRLRLAPDLRIRATPERLRVRGTVDIPWARLEVGEVPSSAEAPSPDEVIITEEQDQRAAEAEAEAERKAAAQRAGAGEDETGETTAEAMARAGMATDILITLSLGPDMQLEAYGLTSKLSGNLEVRQQNGPVQLFGDVSLDDGRFKAFGQDLVIREGILFFSGPPGQPLLDFEAIRNPAATQDEVIAGLRVSGSADSPSLEIFSEPAMDEASALSYLLRGRAPDSSGGADGALTSALIGITLGQTGGAVGAIGEAFGIDDLSLDTAGAGEESQVVVSGNLTDRLSIGYGVGVFSPIAEITLRYQLWRNLYLEAVSGASQAVDLVYSFSLPGDPPSP</sequence>
<dbReference type="GO" id="GO:0009306">
    <property type="term" value="P:protein secretion"/>
    <property type="evidence" value="ECO:0007669"/>
    <property type="project" value="InterPro"/>
</dbReference>
<dbReference type="RefSeq" id="WP_151445096.1">
    <property type="nucleotide sequence ID" value="NZ_CABVOU010000046.1"/>
</dbReference>
<reference evidence="7 8" key="1">
    <citation type="submission" date="2019-09" db="EMBL/GenBank/DDBJ databases">
        <authorList>
            <person name="Criscuolo A."/>
        </authorList>
    </citation>
    <scope>NUCLEOTIDE SEQUENCE [LARGE SCALE GENOMIC DNA]</scope>
    <source>
        <strain evidence="8">3(2)</strain>
    </source>
</reference>
<evidence type="ECO:0000256" key="4">
    <source>
        <dbReference type="ARBA" id="ARBA00023136"/>
    </source>
</evidence>
<dbReference type="PANTHER" id="PTHR36985">
    <property type="entry name" value="TRANSLOCATION AND ASSEMBLY MODULE SUBUNIT TAMB"/>
    <property type="match status" value="1"/>
</dbReference>
<dbReference type="Pfam" id="PF04357">
    <property type="entry name" value="TamB"/>
    <property type="match status" value="1"/>
</dbReference>
<evidence type="ECO:0000313" key="8">
    <source>
        <dbReference type="Proteomes" id="UP000326725"/>
    </source>
</evidence>
<evidence type="ECO:0000256" key="3">
    <source>
        <dbReference type="ARBA" id="ARBA00022989"/>
    </source>
</evidence>
<dbReference type="GO" id="GO:0005886">
    <property type="term" value="C:plasma membrane"/>
    <property type="evidence" value="ECO:0007669"/>
    <property type="project" value="InterPro"/>
</dbReference>
<dbReference type="EMBL" id="CABVOU010000046">
    <property type="protein sequence ID" value="VVZ97297.1"/>
    <property type="molecule type" value="Genomic_DNA"/>
</dbReference>
<organism evidence="7 8">
    <name type="scientific">Halomonas lysinitropha</name>
    <dbReference type="NCBI Taxonomy" id="2607506"/>
    <lineage>
        <taxon>Bacteria</taxon>
        <taxon>Pseudomonadati</taxon>
        <taxon>Pseudomonadota</taxon>
        <taxon>Gammaproteobacteria</taxon>
        <taxon>Oceanospirillales</taxon>
        <taxon>Halomonadaceae</taxon>
        <taxon>Halomonas</taxon>
    </lineage>
</organism>
<comment type="subcellular location">
    <subcellularLocation>
        <location evidence="1">Membrane</location>
        <topology evidence="1">Single-pass membrane protein</topology>
    </subcellularLocation>
</comment>
<dbReference type="Proteomes" id="UP000326725">
    <property type="component" value="Unassembled WGS sequence"/>
</dbReference>
<evidence type="ECO:0000256" key="2">
    <source>
        <dbReference type="ARBA" id="ARBA00022692"/>
    </source>
</evidence>
<keyword evidence="3" id="KW-1133">Transmembrane helix</keyword>
<keyword evidence="4" id="KW-0472">Membrane</keyword>
<dbReference type="GO" id="GO:0097347">
    <property type="term" value="C:TAM protein secretion complex"/>
    <property type="evidence" value="ECO:0007669"/>
    <property type="project" value="TreeGrafter"/>
</dbReference>
<evidence type="ECO:0000313" key="7">
    <source>
        <dbReference type="EMBL" id="VVZ97297.1"/>
    </source>
</evidence>
<keyword evidence="2" id="KW-0812">Transmembrane</keyword>
<proteinExistence type="predicted"/>
<evidence type="ECO:0000259" key="6">
    <source>
        <dbReference type="Pfam" id="PF04357"/>
    </source>
</evidence>